<dbReference type="RefSeq" id="WP_121281354.1">
    <property type="nucleotide sequence ID" value="NZ_RBZV01000015.1"/>
</dbReference>
<protein>
    <submittedName>
        <fullName evidence="5">Restriction endonuclease subunit S</fullName>
    </submittedName>
</protein>
<evidence type="ECO:0000256" key="3">
    <source>
        <dbReference type="ARBA" id="ARBA00023125"/>
    </source>
</evidence>
<accession>A0A494WZU9</accession>
<dbReference type="PANTHER" id="PTHR30408">
    <property type="entry name" value="TYPE-1 RESTRICTION ENZYME ECOKI SPECIFICITY PROTEIN"/>
    <property type="match status" value="1"/>
</dbReference>
<comment type="similarity">
    <text evidence="1">Belongs to the type-I restriction system S methylase family.</text>
</comment>
<keyword evidence="5" id="KW-0540">Nuclease</keyword>
<dbReference type="GO" id="GO:0003677">
    <property type="term" value="F:DNA binding"/>
    <property type="evidence" value="ECO:0007669"/>
    <property type="project" value="UniProtKB-KW"/>
</dbReference>
<dbReference type="Proteomes" id="UP000280434">
    <property type="component" value="Unassembled WGS sequence"/>
</dbReference>
<dbReference type="GO" id="GO:0009307">
    <property type="term" value="P:DNA restriction-modification system"/>
    <property type="evidence" value="ECO:0007669"/>
    <property type="project" value="UniProtKB-KW"/>
</dbReference>
<dbReference type="EMBL" id="RBZV01000015">
    <property type="protein sequence ID" value="RKP43987.1"/>
    <property type="molecule type" value="Genomic_DNA"/>
</dbReference>
<evidence type="ECO:0000313" key="5">
    <source>
        <dbReference type="EMBL" id="RKP43987.1"/>
    </source>
</evidence>
<dbReference type="OrthoDB" id="9798929at2"/>
<evidence type="ECO:0000256" key="2">
    <source>
        <dbReference type="ARBA" id="ARBA00022747"/>
    </source>
</evidence>
<dbReference type="InterPro" id="IPR044946">
    <property type="entry name" value="Restrct_endonuc_typeI_TRD_sf"/>
</dbReference>
<dbReference type="InterPro" id="IPR000055">
    <property type="entry name" value="Restrct_endonuc_typeI_TRD"/>
</dbReference>
<keyword evidence="5" id="KW-0255">Endonuclease</keyword>
<name>A0A494WZU9_9BURK</name>
<evidence type="ECO:0000256" key="1">
    <source>
        <dbReference type="ARBA" id="ARBA00010923"/>
    </source>
</evidence>
<keyword evidence="6" id="KW-1185">Reference proteome</keyword>
<keyword evidence="3" id="KW-0238">DNA-binding</keyword>
<dbReference type="Gene3D" id="3.90.220.20">
    <property type="entry name" value="DNA methylase specificity domains"/>
    <property type="match status" value="2"/>
</dbReference>
<evidence type="ECO:0000313" key="6">
    <source>
        <dbReference type="Proteomes" id="UP000280434"/>
    </source>
</evidence>
<dbReference type="CDD" id="cd17517">
    <property type="entry name" value="RMtype1_S_EcoKI_StySPI-TRD2-CR2_like"/>
    <property type="match status" value="1"/>
</dbReference>
<sequence>MRSEEYPLVQFADLLAEPLRNGVYKSKEHHGRGAKVVNMGELFGHPRLRDVPMKRLELTDNEIRKSSLRQGDLLFARRSLVAEGAGRCSVVKEVFEPTTFESSIIRARPDPSKASSDYLYYYFASPQGRELMRTILRQVAVSGITGSDLAELRIPVPSMPVQQQCAEILENLDDRIDLLRQTNATLESIAQALFKSWFIDFDPVRAKAAGREPEGLDADTAALFPDSFENSVLGEIPKGWHAITLGEAFELNPSRSLKKGGDAAYLEMANAPTTGHRPLGHVGFRPFGSGCKFRNGDALLAKITPCLENGKSAFVDFLGENEIGWGSTEFIVLHSRLKFPTYCAYLLARHEPFRQFAIQAMTGTSGRQRIDLSRLMQFPLAAPPDERIAVATETVFGNIQARIAANDNQAKALAALRDALLPRLISGKLRLPEAEAQLNEALA</sequence>
<keyword evidence="2" id="KW-0680">Restriction system</keyword>
<keyword evidence="5" id="KW-0378">Hydrolase</keyword>
<evidence type="ECO:0000259" key="4">
    <source>
        <dbReference type="Pfam" id="PF01420"/>
    </source>
</evidence>
<reference evidence="5 6" key="1">
    <citation type="submission" date="2018-10" db="EMBL/GenBank/DDBJ databases">
        <title>Paraburkholderia sp. 7MK8-2, isolated from soil.</title>
        <authorList>
            <person name="Gao Z.-H."/>
            <person name="Qiu L.-H."/>
        </authorList>
    </citation>
    <scope>NUCLEOTIDE SEQUENCE [LARGE SCALE GENOMIC DNA]</scope>
    <source>
        <strain evidence="5 6">7MK8-2</strain>
    </source>
</reference>
<dbReference type="SUPFAM" id="SSF116734">
    <property type="entry name" value="DNA methylase specificity domain"/>
    <property type="match status" value="2"/>
</dbReference>
<dbReference type="Pfam" id="PF01420">
    <property type="entry name" value="Methylase_S"/>
    <property type="match status" value="1"/>
</dbReference>
<organism evidence="5 6">
    <name type="scientific">Trinickia fusca</name>
    <dbReference type="NCBI Taxonomy" id="2419777"/>
    <lineage>
        <taxon>Bacteria</taxon>
        <taxon>Pseudomonadati</taxon>
        <taxon>Pseudomonadota</taxon>
        <taxon>Betaproteobacteria</taxon>
        <taxon>Burkholderiales</taxon>
        <taxon>Burkholderiaceae</taxon>
        <taxon>Trinickia</taxon>
    </lineage>
</organism>
<dbReference type="GO" id="GO:0004519">
    <property type="term" value="F:endonuclease activity"/>
    <property type="evidence" value="ECO:0007669"/>
    <property type="project" value="UniProtKB-KW"/>
</dbReference>
<dbReference type="InterPro" id="IPR052021">
    <property type="entry name" value="Type-I_RS_S_subunit"/>
</dbReference>
<dbReference type="PANTHER" id="PTHR30408:SF13">
    <property type="entry name" value="TYPE I RESTRICTION ENZYME HINDI SPECIFICITY SUBUNIT"/>
    <property type="match status" value="1"/>
</dbReference>
<feature type="domain" description="Type I restriction modification DNA specificity" evidence="4">
    <location>
        <begin position="62"/>
        <end position="187"/>
    </location>
</feature>
<gene>
    <name evidence="5" type="ORF">D7S89_23935</name>
</gene>
<proteinExistence type="inferred from homology"/>
<comment type="caution">
    <text evidence="5">The sequence shown here is derived from an EMBL/GenBank/DDBJ whole genome shotgun (WGS) entry which is preliminary data.</text>
</comment>
<dbReference type="CDD" id="cd17260">
    <property type="entry name" value="RMtype1_S_EcoEI-TRD1-CR1_like"/>
    <property type="match status" value="1"/>
</dbReference>
<dbReference type="AlphaFoldDB" id="A0A494WZU9"/>